<gene>
    <name evidence="2" type="ORF">MNBD_CHLOROFLEXI01-2052</name>
</gene>
<feature type="domain" description="Polymerase beta nucleotidyltransferase" evidence="1">
    <location>
        <begin position="18"/>
        <end position="98"/>
    </location>
</feature>
<evidence type="ECO:0000259" key="1">
    <source>
        <dbReference type="Pfam" id="PF18765"/>
    </source>
</evidence>
<dbReference type="InterPro" id="IPR041633">
    <property type="entry name" value="Polbeta"/>
</dbReference>
<protein>
    <recommendedName>
        <fullName evidence="1">Polymerase beta nucleotidyltransferase domain-containing protein</fullName>
    </recommendedName>
</protein>
<sequence length="137" mass="15822">MLSENELAWIGHWCEQRPLRICVLFGSQATGKTHPNSDIDLAVWLDGSVAPEQKLQWVTELSLLLNNDVSLVIVSPDLDPTLGFEIVKNGRLLYQQEKELWFKERSRLWHAYNDSLPFRRAARQKLKKFAEAFQNGT</sequence>
<evidence type="ECO:0000313" key="2">
    <source>
        <dbReference type="EMBL" id="VAW31408.1"/>
    </source>
</evidence>
<name>A0A3B0UKZ1_9ZZZZ</name>
<dbReference type="InterPro" id="IPR052930">
    <property type="entry name" value="TA_antitoxin_MntA"/>
</dbReference>
<dbReference type="EMBL" id="UOEU01000215">
    <property type="protein sequence ID" value="VAW31408.1"/>
    <property type="molecule type" value="Genomic_DNA"/>
</dbReference>
<proteinExistence type="predicted"/>
<dbReference type="Gene3D" id="3.30.460.10">
    <property type="entry name" value="Beta Polymerase, domain 2"/>
    <property type="match status" value="1"/>
</dbReference>
<dbReference type="SUPFAM" id="SSF81301">
    <property type="entry name" value="Nucleotidyltransferase"/>
    <property type="match status" value="1"/>
</dbReference>
<reference evidence="2" key="1">
    <citation type="submission" date="2018-06" db="EMBL/GenBank/DDBJ databases">
        <authorList>
            <person name="Zhirakovskaya E."/>
        </authorList>
    </citation>
    <scope>NUCLEOTIDE SEQUENCE</scope>
</reference>
<dbReference type="AlphaFoldDB" id="A0A3B0UKZ1"/>
<accession>A0A3B0UKZ1</accession>
<dbReference type="InterPro" id="IPR043519">
    <property type="entry name" value="NT_sf"/>
</dbReference>
<dbReference type="PANTHER" id="PTHR43852">
    <property type="entry name" value="NUCLEOTIDYLTRANSFERASE"/>
    <property type="match status" value="1"/>
</dbReference>
<dbReference type="NCBIfam" id="NF047752">
    <property type="entry name" value="MntA_antitoxin"/>
    <property type="match status" value="1"/>
</dbReference>
<dbReference type="CDD" id="cd05403">
    <property type="entry name" value="NT_KNTase_like"/>
    <property type="match status" value="1"/>
</dbReference>
<dbReference type="PANTHER" id="PTHR43852:SF3">
    <property type="entry name" value="NUCLEOTIDYLTRANSFERASE"/>
    <property type="match status" value="1"/>
</dbReference>
<dbReference type="Pfam" id="PF18765">
    <property type="entry name" value="Polbeta"/>
    <property type="match status" value="1"/>
</dbReference>
<organism evidence="2">
    <name type="scientific">hydrothermal vent metagenome</name>
    <dbReference type="NCBI Taxonomy" id="652676"/>
    <lineage>
        <taxon>unclassified sequences</taxon>
        <taxon>metagenomes</taxon>
        <taxon>ecological metagenomes</taxon>
    </lineage>
</organism>